<evidence type="ECO:0000313" key="3">
    <source>
        <dbReference type="Proteomes" id="UP000054742"/>
    </source>
</evidence>
<dbReference type="OrthoDB" id="5635824at2"/>
<accession>A0A0W0SK25</accession>
<name>A0A0W0SK25_9GAMM</name>
<feature type="transmembrane region" description="Helical" evidence="1">
    <location>
        <begin position="6"/>
        <end position="23"/>
    </location>
</feature>
<gene>
    <name evidence="2" type="ORF">Lbru_1689</name>
</gene>
<dbReference type="AlphaFoldDB" id="A0A0W0SK25"/>
<comment type="caution">
    <text evidence="2">The sequence shown here is derived from an EMBL/GenBank/DDBJ whole genome shotgun (WGS) entry which is preliminary data.</text>
</comment>
<sequence length="197" mass="23550">MDILLTLYVIGFVVNLYRTYVTMIGFKNMQQTLSVNVFKERPELMRYLVLKVIFWPYYFVTEKSPLVRFSETFFKHYGDQGCRYYGTRGIANFVNDLTKGKQRYQHYKVQHFVWELNSPVYPKGNLQVKEHYAEIILAVHKDHCLFQMVMTDKPFRSRGKISRYMLDSCEKLSHEETCNRLKTVNVEEFEKLRLPGN</sequence>
<evidence type="ECO:0000313" key="2">
    <source>
        <dbReference type="EMBL" id="KTC83720.1"/>
    </source>
</evidence>
<keyword evidence="1" id="KW-1133">Transmembrane helix</keyword>
<organism evidence="2 3">
    <name type="scientific">Legionella brunensis</name>
    <dbReference type="NCBI Taxonomy" id="29422"/>
    <lineage>
        <taxon>Bacteria</taxon>
        <taxon>Pseudomonadati</taxon>
        <taxon>Pseudomonadota</taxon>
        <taxon>Gammaproteobacteria</taxon>
        <taxon>Legionellales</taxon>
        <taxon>Legionellaceae</taxon>
        <taxon>Legionella</taxon>
    </lineage>
</organism>
<proteinExistence type="predicted"/>
<dbReference type="PATRIC" id="fig|29422.6.peg.1794"/>
<dbReference type="STRING" id="29422.Lbru_1689"/>
<dbReference type="Proteomes" id="UP000054742">
    <property type="component" value="Unassembled WGS sequence"/>
</dbReference>
<dbReference type="RefSeq" id="WP_058441764.1">
    <property type="nucleotide sequence ID" value="NZ_CAAAHU010000027.1"/>
</dbReference>
<keyword evidence="1" id="KW-0812">Transmembrane</keyword>
<reference evidence="2 3" key="1">
    <citation type="submission" date="2015-11" db="EMBL/GenBank/DDBJ databases">
        <title>Genomic analysis of 38 Legionella species identifies large and diverse effector repertoires.</title>
        <authorList>
            <person name="Burstein D."/>
            <person name="Amaro F."/>
            <person name="Zusman T."/>
            <person name="Lifshitz Z."/>
            <person name="Cohen O."/>
            <person name="Gilbert J.A."/>
            <person name="Pupko T."/>
            <person name="Shuman H.A."/>
            <person name="Segal G."/>
        </authorList>
    </citation>
    <scope>NUCLEOTIDE SEQUENCE [LARGE SCALE GENOMIC DNA]</scope>
    <source>
        <strain evidence="2 3">ATCC 43878</strain>
    </source>
</reference>
<keyword evidence="1" id="KW-0472">Membrane</keyword>
<protein>
    <submittedName>
        <fullName evidence="2">Uncharacterized protein</fullName>
    </submittedName>
</protein>
<dbReference type="EMBL" id="LNXV01000015">
    <property type="protein sequence ID" value="KTC83720.1"/>
    <property type="molecule type" value="Genomic_DNA"/>
</dbReference>
<keyword evidence="3" id="KW-1185">Reference proteome</keyword>
<evidence type="ECO:0000256" key="1">
    <source>
        <dbReference type="SAM" id="Phobius"/>
    </source>
</evidence>